<keyword evidence="3" id="KW-1185">Reference proteome</keyword>
<protein>
    <submittedName>
        <fullName evidence="2">Uncharacterized protein</fullName>
    </submittedName>
</protein>
<proteinExistence type="predicted"/>
<accession>A0ABD3RK47</accession>
<keyword evidence="1" id="KW-1133">Transmembrane helix</keyword>
<evidence type="ECO:0000256" key="1">
    <source>
        <dbReference type="SAM" id="Phobius"/>
    </source>
</evidence>
<keyword evidence="1" id="KW-0812">Transmembrane</keyword>
<sequence length="139" mass="15833">MINNPYTNTRNAFTNKRLIVVNAKRDEQEGKPIDDNMIVLKMRMKKMKVLDTKSNEGAQPISDWKEWEKKLFTHYHEDVCEAIELLRSYLMNTRPSLAIGIMALVAMSVPFSSSVVMVNALKVAKGLLDGCHVCIDIDF</sequence>
<dbReference type="PANTHER" id="PTHR33782">
    <property type="entry name" value="OS01G0121600 PROTEIN"/>
    <property type="match status" value="1"/>
</dbReference>
<evidence type="ECO:0000313" key="3">
    <source>
        <dbReference type="Proteomes" id="UP001634393"/>
    </source>
</evidence>
<keyword evidence="1" id="KW-0472">Membrane</keyword>
<reference evidence="2 3" key="1">
    <citation type="submission" date="2024-12" db="EMBL/GenBank/DDBJ databases">
        <title>The unique morphological basis and parallel evolutionary history of personate flowers in Penstemon.</title>
        <authorList>
            <person name="Depatie T.H."/>
            <person name="Wessinger C.A."/>
        </authorList>
    </citation>
    <scope>NUCLEOTIDE SEQUENCE [LARGE SCALE GENOMIC DNA]</scope>
    <source>
        <strain evidence="2">WTNN_2</strain>
        <tissue evidence="2">Leaf</tissue>
    </source>
</reference>
<feature type="transmembrane region" description="Helical" evidence="1">
    <location>
        <begin position="97"/>
        <end position="118"/>
    </location>
</feature>
<dbReference type="AlphaFoldDB" id="A0ABD3RK47"/>
<dbReference type="EMBL" id="JBJXBP010000008">
    <property type="protein sequence ID" value="KAL3813295.1"/>
    <property type="molecule type" value="Genomic_DNA"/>
</dbReference>
<gene>
    <name evidence="2" type="ORF">ACJIZ3_014563</name>
</gene>
<name>A0ABD3RK47_9LAMI</name>
<dbReference type="PANTHER" id="PTHR33782:SF27">
    <property type="entry name" value="PROTEIN, PUTATIVE-RELATED"/>
    <property type="match status" value="1"/>
</dbReference>
<organism evidence="2 3">
    <name type="scientific">Penstemon smallii</name>
    <dbReference type="NCBI Taxonomy" id="265156"/>
    <lineage>
        <taxon>Eukaryota</taxon>
        <taxon>Viridiplantae</taxon>
        <taxon>Streptophyta</taxon>
        <taxon>Embryophyta</taxon>
        <taxon>Tracheophyta</taxon>
        <taxon>Spermatophyta</taxon>
        <taxon>Magnoliopsida</taxon>
        <taxon>eudicotyledons</taxon>
        <taxon>Gunneridae</taxon>
        <taxon>Pentapetalae</taxon>
        <taxon>asterids</taxon>
        <taxon>lamiids</taxon>
        <taxon>Lamiales</taxon>
        <taxon>Plantaginaceae</taxon>
        <taxon>Cheloneae</taxon>
        <taxon>Penstemon</taxon>
    </lineage>
</organism>
<dbReference type="Proteomes" id="UP001634393">
    <property type="component" value="Unassembled WGS sequence"/>
</dbReference>
<evidence type="ECO:0000313" key="2">
    <source>
        <dbReference type="EMBL" id="KAL3813295.1"/>
    </source>
</evidence>
<comment type="caution">
    <text evidence="2">The sequence shown here is derived from an EMBL/GenBank/DDBJ whole genome shotgun (WGS) entry which is preliminary data.</text>
</comment>